<evidence type="ECO:0000313" key="3">
    <source>
        <dbReference type="Proteomes" id="UP000012015"/>
    </source>
</evidence>
<dbReference type="SMART" id="SM00347">
    <property type="entry name" value="HTH_MARR"/>
    <property type="match status" value="1"/>
</dbReference>
<evidence type="ECO:0000259" key="1">
    <source>
        <dbReference type="PROSITE" id="PS50995"/>
    </source>
</evidence>
<dbReference type="InterPro" id="IPR036390">
    <property type="entry name" value="WH_DNA-bd_sf"/>
</dbReference>
<accession>M7NAI7</accession>
<dbReference type="AlphaFoldDB" id="M7NAI7"/>
<dbReference type="GO" id="GO:0006950">
    <property type="term" value="P:response to stress"/>
    <property type="evidence" value="ECO:0007669"/>
    <property type="project" value="TreeGrafter"/>
</dbReference>
<dbReference type="PROSITE" id="PS50995">
    <property type="entry name" value="HTH_MARR_2"/>
    <property type="match status" value="1"/>
</dbReference>
<dbReference type="PATRIC" id="fig|1276920.7.peg.1534"/>
<keyword evidence="3" id="KW-1185">Reference proteome</keyword>
<proteinExistence type="predicted"/>
<dbReference type="PANTHER" id="PTHR33164">
    <property type="entry name" value="TRANSCRIPTIONAL REGULATOR, MARR FAMILY"/>
    <property type="match status" value="1"/>
</dbReference>
<dbReference type="InterPro" id="IPR036388">
    <property type="entry name" value="WH-like_DNA-bd_sf"/>
</dbReference>
<dbReference type="PRINTS" id="PR00598">
    <property type="entry name" value="HTHMARR"/>
</dbReference>
<dbReference type="PANTHER" id="PTHR33164:SF99">
    <property type="entry name" value="MARR FAMILY REGULATORY PROTEIN"/>
    <property type="match status" value="1"/>
</dbReference>
<name>M7NAI7_9MICC</name>
<dbReference type="EMBL" id="AOCK01000004">
    <property type="protein sequence ID" value="EMQ98779.1"/>
    <property type="molecule type" value="Genomic_DNA"/>
</dbReference>
<evidence type="ECO:0000313" key="2">
    <source>
        <dbReference type="EMBL" id="EMQ98779.1"/>
    </source>
</evidence>
<dbReference type="InterPro" id="IPR000835">
    <property type="entry name" value="HTH_MarR-typ"/>
</dbReference>
<sequence length="160" mass="17897">MVDMNEPKWLSPVERDAWLALVSVTTLLPAALDSELQVQAKITLFDYNVLAMLSEAPERILAMSELASRTSASLSRLSHVVKKLEGRGWVQRSRSPEDARVTIAQLSDEGWEMVQTLAPEHVGSVRQLIFQGLDEADIAELARIGQKLVGRLDPDHWILR</sequence>
<dbReference type="InterPro" id="IPR039422">
    <property type="entry name" value="MarR/SlyA-like"/>
</dbReference>
<dbReference type="SUPFAM" id="SSF46785">
    <property type="entry name" value="Winged helix' DNA-binding domain"/>
    <property type="match status" value="1"/>
</dbReference>
<gene>
    <name evidence="2" type="ORF">ADIAG_01536</name>
</gene>
<feature type="domain" description="HTH marR-type" evidence="1">
    <location>
        <begin position="14"/>
        <end position="150"/>
    </location>
</feature>
<protein>
    <submittedName>
        <fullName evidence="2">MarR family transcriptional regulator</fullName>
    </submittedName>
</protein>
<dbReference type="Pfam" id="PF01047">
    <property type="entry name" value="MarR"/>
    <property type="match status" value="1"/>
</dbReference>
<reference evidence="2 3" key="1">
    <citation type="journal article" date="2013" name="Genome Announc.">
        <title>Draft Genome Sequence of Arthrobacter gangotriensis Strain Lz1yT, Isolated from a Penguin Rookery Soil Sample Collected in Antarctica, near the Indian Station Dakshin Gangotri.</title>
        <authorList>
            <person name="Shivaji S."/>
            <person name="Ara S."/>
            <person name="Bandi S."/>
            <person name="Singh A."/>
            <person name="Kumar Pinnaka A."/>
        </authorList>
    </citation>
    <scope>NUCLEOTIDE SEQUENCE [LARGE SCALE GENOMIC DNA]</scope>
    <source>
        <strain evidence="2 3">Lz1y</strain>
    </source>
</reference>
<dbReference type="Proteomes" id="UP000012015">
    <property type="component" value="Unassembled WGS sequence"/>
</dbReference>
<dbReference type="eggNOG" id="COG1846">
    <property type="taxonomic scope" value="Bacteria"/>
</dbReference>
<comment type="caution">
    <text evidence="2">The sequence shown here is derived from an EMBL/GenBank/DDBJ whole genome shotgun (WGS) entry which is preliminary data.</text>
</comment>
<organism evidence="2 3">
    <name type="scientific">Paeniglutamicibacter gangotriensis Lz1y</name>
    <dbReference type="NCBI Taxonomy" id="1276920"/>
    <lineage>
        <taxon>Bacteria</taxon>
        <taxon>Bacillati</taxon>
        <taxon>Actinomycetota</taxon>
        <taxon>Actinomycetes</taxon>
        <taxon>Micrococcales</taxon>
        <taxon>Micrococcaceae</taxon>
        <taxon>Paeniglutamicibacter</taxon>
    </lineage>
</organism>
<dbReference type="GO" id="GO:0003700">
    <property type="term" value="F:DNA-binding transcription factor activity"/>
    <property type="evidence" value="ECO:0007669"/>
    <property type="project" value="InterPro"/>
</dbReference>
<dbReference type="Gene3D" id="1.10.10.10">
    <property type="entry name" value="Winged helix-like DNA-binding domain superfamily/Winged helix DNA-binding domain"/>
    <property type="match status" value="1"/>
</dbReference>